<dbReference type="GO" id="GO:0034472">
    <property type="term" value="P:snRNA 3'-end processing"/>
    <property type="evidence" value="ECO:0007669"/>
    <property type="project" value="TreeGrafter"/>
</dbReference>
<evidence type="ECO:0000256" key="4">
    <source>
        <dbReference type="ARBA" id="ARBA00022490"/>
    </source>
</evidence>
<evidence type="ECO:0000256" key="1">
    <source>
        <dbReference type="ARBA" id="ARBA00004123"/>
    </source>
</evidence>
<dbReference type="PANTHER" id="PTHR46094">
    <property type="entry name" value="INTEGRATOR COMPLEX SUBUNIT 9"/>
    <property type="match status" value="1"/>
</dbReference>
<dbReference type="Gene3D" id="3.40.50.10890">
    <property type="match status" value="1"/>
</dbReference>
<proteinExistence type="inferred from homology"/>
<dbReference type="Gene3D" id="3.60.15.10">
    <property type="entry name" value="Ribonuclease Z/Hydroxyacylglutathione hydrolase-like"/>
    <property type="match status" value="1"/>
</dbReference>
<organism evidence="7 8">
    <name type="scientific">Platanthera zijinensis</name>
    <dbReference type="NCBI Taxonomy" id="2320716"/>
    <lineage>
        <taxon>Eukaryota</taxon>
        <taxon>Viridiplantae</taxon>
        <taxon>Streptophyta</taxon>
        <taxon>Embryophyta</taxon>
        <taxon>Tracheophyta</taxon>
        <taxon>Spermatophyta</taxon>
        <taxon>Magnoliopsida</taxon>
        <taxon>Liliopsida</taxon>
        <taxon>Asparagales</taxon>
        <taxon>Orchidaceae</taxon>
        <taxon>Orchidoideae</taxon>
        <taxon>Orchideae</taxon>
        <taxon>Orchidinae</taxon>
        <taxon>Platanthera</taxon>
    </lineage>
</organism>
<evidence type="ECO:0000256" key="2">
    <source>
        <dbReference type="ARBA" id="ARBA00004496"/>
    </source>
</evidence>
<dbReference type="SUPFAM" id="SSF56281">
    <property type="entry name" value="Metallo-hydrolase/oxidoreductase"/>
    <property type="match status" value="1"/>
</dbReference>
<reference evidence="7 8" key="1">
    <citation type="journal article" date="2022" name="Nat. Plants">
        <title>Genomes of leafy and leafless Platanthera orchids illuminate the evolution of mycoheterotrophy.</title>
        <authorList>
            <person name="Li M.H."/>
            <person name="Liu K.W."/>
            <person name="Li Z."/>
            <person name="Lu H.C."/>
            <person name="Ye Q.L."/>
            <person name="Zhang D."/>
            <person name="Wang J.Y."/>
            <person name="Li Y.F."/>
            <person name="Zhong Z.M."/>
            <person name="Liu X."/>
            <person name="Yu X."/>
            <person name="Liu D.K."/>
            <person name="Tu X.D."/>
            <person name="Liu B."/>
            <person name="Hao Y."/>
            <person name="Liao X.Y."/>
            <person name="Jiang Y.T."/>
            <person name="Sun W.H."/>
            <person name="Chen J."/>
            <person name="Chen Y.Q."/>
            <person name="Ai Y."/>
            <person name="Zhai J.W."/>
            <person name="Wu S.S."/>
            <person name="Zhou Z."/>
            <person name="Hsiao Y.Y."/>
            <person name="Wu W.L."/>
            <person name="Chen Y.Y."/>
            <person name="Lin Y.F."/>
            <person name="Hsu J.L."/>
            <person name="Li C.Y."/>
            <person name="Wang Z.W."/>
            <person name="Zhao X."/>
            <person name="Zhong W.Y."/>
            <person name="Ma X.K."/>
            <person name="Ma L."/>
            <person name="Huang J."/>
            <person name="Chen G.Z."/>
            <person name="Huang M.Z."/>
            <person name="Huang L."/>
            <person name="Peng D.H."/>
            <person name="Luo Y.B."/>
            <person name="Zou S.Q."/>
            <person name="Chen S.P."/>
            <person name="Lan S."/>
            <person name="Tsai W.C."/>
            <person name="Van de Peer Y."/>
            <person name="Liu Z.J."/>
        </authorList>
    </citation>
    <scope>NUCLEOTIDE SEQUENCE [LARGE SCALE GENOMIC DNA]</scope>
    <source>
        <strain evidence="7">Lor287</strain>
    </source>
</reference>
<comment type="caution">
    <text evidence="7">The sequence shown here is derived from an EMBL/GenBank/DDBJ whole genome shotgun (WGS) entry which is preliminary data.</text>
</comment>
<sequence>MKLTCLSKGNGVHYPPCHMLELCGFRLLLECPIDLSAIDVFNPITAVSQIDPLGFICAEPWYKAAKNLHLWNVSLIDVVLISTPAGLLGLPFLTRNPKFSAKIYATEATMKIGRLMMDDLVSMHAEYVQFYGHGNTAFPEWMGWDKLERLPLKLRETAIGEDAEELGCWLPLYSAAEIDVCMEKIQALKYAEEACYSCTIVLKAFSSGLEIGSSNWKINAPRRNLVYISNSIFESSQALGFDYDSLQGADLVLFSDMTSVNDIEEDFCHIGCSTIICRTIMADEDEITKLLLENSEILEENDKMNFITCSIADSVREGGSVLIPIGRFGAVLQLLELISNLLVSLSLEVPIFMISTTAEQALTFTNAIPEWLCKKRQQKLFCGEPLFGHVELGKARKLHVFPLLYSSDLPLTWREPCIVFTPHWTLRLGAAVHLLNRWHEDPRCLLILEQGIDIEMALSPFKPIAIRVLQCSFLSGIPSHKIYPLLVMLKPKLVLVHEDLRHICTSRGGKNLFSFLFYSMASTLCVPNLKDDFGGRLMTDLAARLQPRRLTSKEMAIARLRAKVVLNQGRVHVVCPKKPSLANSRMLLWGYVDAVQLLAALKAKGLNCSIAKRDEVTVPDDDSRSVRILVSEEAVIETSATRTVICTTDAALAKLIYEILPSVCDGI</sequence>
<dbReference type="GO" id="GO:0032039">
    <property type="term" value="C:integrator complex"/>
    <property type="evidence" value="ECO:0007669"/>
    <property type="project" value="InterPro"/>
</dbReference>
<evidence type="ECO:0000256" key="5">
    <source>
        <dbReference type="ARBA" id="ARBA00023242"/>
    </source>
</evidence>
<dbReference type="InterPro" id="IPR022712">
    <property type="entry name" value="Beta_Casp"/>
</dbReference>
<gene>
    <name evidence="7" type="ORF">KSP39_PZI008993</name>
</gene>
<keyword evidence="8" id="KW-1185">Reference proteome</keyword>
<name>A0AAP0BL79_9ASPA</name>
<evidence type="ECO:0000313" key="7">
    <source>
        <dbReference type="EMBL" id="KAK8942473.1"/>
    </source>
</evidence>
<dbReference type="GO" id="GO:0005737">
    <property type="term" value="C:cytoplasm"/>
    <property type="evidence" value="ECO:0007669"/>
    <property type="project" value="UniProtKB-SubCell"/>
</dbReference>
<dbReference type="InterPro" id="IPR027074">
    <property type="entry name" value="Integrator_9su"/>
</dbReference>
<comment type="similarity">
    <text evidence="3">Belongs to the metallo-beta-lactamase superfamily. RNA-metabolizing metallo-beta-lactamase-like family. INTS9 subfamily.</text>
</comment>
<dbReference type="Pfam" id="PF10996">
    <property type="entry name" value="Beta-Casp"/>
    <property type="match status" value="1"/>
</dbReference>
<keyword evidence="5" id="KW-0539">Nucleus</keyword>
<keyword evidence="4" id="KW-0963">Cytoplasm</keyword>
<evidence type="ECO:0000259" key="6">
    <source>
        <dbReference type="SMART" id="SM01027"/>
    </source>
</evidence>
<dbReference type="SMART" id="SM01027">
    <property type="entry name" value="Beta-Casp"/>
    <property type="match status" value="1"/>
</dbReference>
<dbReference type="EMBL" id="JBBWWQ010000007">
    <property type="protein sequence ID" value="KAK8942473.1"/>
    <property type="molecule type" value="Genomic_DNA"/>
</dbReference>
<dbReference type="InterPro" id="IPR001279">
    <property type="entry name" value="Metallo-B-lactamas"/>
</dbReference>
<dbReference type="Pfam" id="PF16661">
    <property type="entry name" value="Lactamase_B_6"/>
    <property type="match status" value="1"/>
</dbReference>
<dbReference type="Proteomes" id="UP001418222">
    <property type="component" value="Unassembled WGS sequence"/>
</dbReference>
<dbReference type="InterPro" id="IPR036866">
    <property type="entry name" value="RibonucZ/Hydroxyglut_hydro"/>
</dbReference>
<feature type="domain" description="Beta-Casp" evidence="6">
    <location>
        <begin position="331"/>
        <end position="452"/>
    </location>
</feature>
<evidence type="ECO:0000313" key="8">
    <source>
        <dbReference type="Proteomes" id="UP001418222"/>
    </source>
</evidence>
<protein>
    <recommendedName>
        <fullName evidence="6">Beta-Casp domain-containing protein</fullName>
    </recommendedName>
</protein>
<evidence type="ECO:0000256" key="3">
    <source>
        <dbReference type="ARBA" id="ARBA00006861"/>
    </source>
</evidence>
<accession>A0AAP0BL79</accession>
<dbReference type="PANTHER" id="PTHR46094:SF1">
    <property type="entry name" value="INTEGRATOR COMPLEX SUBUNIT 9"/>
    <property type="match status" value="1"/>
</dbReference>
<dbReference type="AlphaFoldDB" id="A0AAP0BL79"/>
<comment type="subcellular location">
    <subcellularLocation>
        <location evidence="2">Cytoplasm</location>
    </subcellularLocation>
    <subcellularLocation>
        <location evidence="1">Nucleus</location>
    </subcellularLocation>
</comment>